<evidence type="ECO:0000256" key="1">
    <source>
        <dbReference type="ARBA" id="ARBA00001971"/>
    </source>
</evidence>
<dbReference type="GO" id="GO:0004497">
    <property type="term" value="F:monooxygenase activity"/>
    <property type="evidence" value="ECO:0007669"/>
    <property type="project" value="UniProtKB-KW"/>
</dbReference>
<evidence type="ECO:0000256" key="5">
    <source>
        <dbReference type="ARBA" id="ARBA00023004"/>
    </source>
</evidence>
<evidence type="ECO:0000256" key="6">
    <source>
        <dbReference type="PIRSR" id="PIRSR602401-1"/>
    </source>
</evidence>
<accession>A0ABD2Y0J6</accession>
<evidence type="ECO:0008006" key="10">
    <source>
        <dbReference type="Google" id="ProtNLM"/>
    </source>
</evidence>
<dbReference type="AlphaFoldDB" id="A0ABD2Y0J6"/>
<dbReference type="PANTHER" id="PTHR24296">
    <property type="entry name" value="CYTOCHROME P450"/>
    <property type="match status" value="1"/>
</dbReference>
<evidence type="ECO:0000313" key="8">
    <source>
        <dbReference type="EMBL" id="KAL3501104.1"/>
    </source>
</evidence>
<dbReference type="Gene3D" id="1.10.630.10">
    <property type="entry name" value="Cytochrome P450"/>
    <property type="match status" value="1"/>
</dbReference>
<evidence type="ECO:0000256" key="7">
    <source>
        <dbReference type="RuleBase" id="RU000461"/>
    </source>
</evidence>
<dbReference type="EMBL" id="JBJUIK010000015">
    <property type="protein sequence ID" value="KAL3501104.1"/>
    <property type="molecule type" value="Genomic_DNA"/>
</dbReference>
<dbReference type="Proteomes" id="UP001630127">
    <property type="component" value="Unassembled WGS sequence"/>
</dbReference>
<dbReference type="GO" id="GO:0046872">
    <property type="term" value="F:metal ion binding"/>
    <property type="evidence" value="ECO:0007669"/>
    <property type="project" value="UniProtKB-KW"/>
</dbReference>
<evidence type="ECO:0000256" key="4">
    <source>
        <dbReference type="ARBA" id="ARBA00023002"/>
    </source>
</evidence>
<dbReference type="CDD" id="cd11064">
    <property type="entry name" value="CYP86A"/>
    <property type="match status" value="1"/>
</dbReference>
<dbReference type="InterPro" id="IPR017972">
    <property type="entry name" value="Cyt_P450_CS"/>
</dbReference>
<evidence type="ECO:0000256" key="3">
    <source>
        <dbReference type="ARBA" id="ARBA00022723"/>
    </source>
</evidence>
<comment type="cofactor">
    <cofactor evidence="1 6">
        <name>heme</name>
        <dbReference type="ChEBI" id="CHEBI:30413"/>
    </cofactor>
</comment>
<keyword evidence="3 6" id="KW-0479">Metal-binding</keyword>
<keyword evidence="4 7" id="KW-0560">Oxidoreductase</keyword>
<dbReference type="Pfam" id="PF00067">
    <property type="entry name" value="p450"/>
    <property type="match status" value="1"/>
</dbReference>
<organism evidence="8 9">
    <name type="scientific">Cinchona calisaya</name>
    <dbReference type="NCBI Taxonomy" id="153742"/>
    <lineage>
        <taxon>Eukaryota</taxon>
        <taxon>Viridiplantae</taxon>
        <taxon>Streptophyta</taxon>
        <taxon>Embryophyta</taxon>
        <taxon>Tracheophyta</taxon>
        <taxon>Spermatophyta</taxon>
        <taxon>Magnoliopsida</taxon>
        <taxon>eudicotyledons</taxon>
        <taxon>Gunneridae</taxon>
        <taxon>Pentapetalae</taxon>
        <taxon>asterids</taxon>
        <taxon>lamiids</taxon>
        <taxon>Gentianales</taxon>
        <taxon>Rubiaceae</taxon>
        <taxon>Cinchonoideae</taxon>
        <taxon>Cinchoneae</taxon>
        <taxon>Cinchona</taxon>
    </lineage>
</organism>
<protein>
    <recommendedName>
        <fullName evidence="10">Cytochrome P450</fullName>
    </recommendedName>
</protein>
<reference evidence="8 9" key="1">
    <citation type="submission" date="2024-11" db="EMBL/GenBank/DDBJ databases">
        <title>A near-complete genome assembly of Cinchona calisaya.</title>
        <authorList>
            <person name="Lian D.C."/>
            <person name="Zhao X.W."/>
            <person name="Wei L."/>
        </authorList>
    </citation>
    <scope>NUCLEOTIDE SEQUENCE [LARGE SCALE GENOMIC DNA]</scope>
    <source>
        <tissue evidence="8">Nenye</tissue>
    </source>
</reference>
<feature type="binding site" description="axial binding residue" evidence="6">
    <location>
        <position position="412"/>
    </location>
    <ligand>
        <name>heme</name>
        <dbReference type="ChEBI" id="CHEBI:30413"/>
    </ligand>
    <ligandPart>
        <name>Fe</name>
        <dbReference type="ChEBI" id="CHEBI:18248"/>
    </ligandPart>
</feature>
<dbReference type="PROSITE" id="PS00086">
    <property type="entry name" value="CYTOCHROME_P450"/>
    <property type="match status" value="1"/>
</dbReference>
<dbReference type="GO" id="GO:0006629">
    <property type="term" value="P:lipid metabolic process"/>
    <property type="evidence" value="ECO:0007669"/>
    <property type="project" value="UniProtKB-ARBA"/>
</dbReference>
<evidence type="ECO:0000313" key="9">
    <source>
        <dbReference type="Proteomes" id="UP001630127"/>
    </source>
</evidence>
<comment type="caution">
    <text evidence="8">The sequence shown here is derived from an EMBL/GenBank/DDBJ whole genome shotgun (WGS) entry which is preliminary data.</text>
</comment>
<keyword evidence="9" id="KW-1185">Reference proteome</keyword>
<keyword evidence="5 6" id="KW-0408">Iron</keyword>
<dbReference type="InterPro" id="IPR002401">
    <property type="entry name" value="Cyt_P450_E_grp-I"/>
</dbReference>
<proteinExistence type="inferred from homology"/>
<dbReference type="PRINTS" id="PR00463">
    <property type="entry name" value="EP450I"/>
</dbReference>
<comment type="similarity">
    <text evidence="2 7">Belongs to the cytochrome P450 family.</text>
</comment>
<keyword evidence="6 7" id="KW-0349">Heme</keyword>
<gene>
    <name evidence="8" type="ORF">ACH5RR_035553</name>
</gene>
<dbReference type="InterPro" id="IPR036396">
    <property type="entry name" value="Cyt_P450_sf"/>
</dbReference>
<sequence length="468" mass="53231">MATALLGLFIISSLFERLTNKGPMLWPVIGIIPSLVLHVNDLCDWITKALIKSDGTFHFRGMWMGPSGIITADPSKIERAAISEMHSSRFVAYSLQTMEDLVHQKLLKIMEKLAISKGCIDLQELLLRFTFDNICIAAFGINPGCLSLDLSDIPFAKAFEEATEITLLRFVHAPFVWKPMKLLDIGFEKRLKNAVQVVHGFAEKTVKDRKNMKANNFDSLNNNADLLSRLVSAEYSDDNGKNIFFSDKLLKDFCTSFILAGRDTGSLALAWFFWLIHENPQVERQILDEIKEILSYHFAKNDVIVIPSEVVFTTEELKKMVYLEASLFEALRLYPPVPIDFKEVLEDDVFPDGTLVKQGSKIIYSIFSMGRTESIWGKDCQEFKPERWTKDGKFVSENQFKYPVFNAGPRLCVGKKFAYVQMKMVAASILLRYSIKVVEGHHVHPKLTTTLYMKHGLLVTLEPRLSLK</sequence>
<dbReference type="SUPFAM" id="SSF48264">
    <property type="entry name" value="Cytochrome P450"/>
    <property type="match status" value="1"/>
</dbReference>
<dbReference type="PRINTS" id="PR00385">
    <property type="entry name" value="P450"/>
</dbReference>
<evidence type="ECO:0000256" key="2">
    <source>
        <dbReference type="ARBA" id="ARBA00010617"/>
    </source>
</evidence>
<keyword evidence="7" id="KW-0503">Monooxygenase</keyword>
<name>A0ABD2Y0J6_9GENT</name>
<dbReference type="InterPro" id="IPR001128">
    <property type="entry name" value="Cyt_P450"/>
</dbReference>